<dbReference type="AlphaFoldDB" id="A0A165U5I7"/>
<proteinExistence type="predicted"/>
<dbReference type="Gene3D" id="3.80.10.10">
    <property type="entry name" value="Ribonuclease Inhibitor"/>
    <property type="match status" value="1"/>
</dbReference>
<evidence type="ECO:0000313" key="3">
    <source>
        <dbReference type="Proteomes" id="UP000076761"/>
    </source>
</evidence>
<evidence type="ECO:0000256" key="1">
    <source>
        <dbReference type="SAM" id="SignalP"/>
    </source>
</evidence>
<feature type="signal peptide" evidence="1">
    <location>
        <begin position="1"/>
        <end position="22"/>
    </location>
</feature>
<keyword evidence="3" id="KW-1185">Reference proteome</keyword>
<sequence length="528" mass="59959">MDKDGPWVASIVCRLWRAIVLSCPLAWSSVQLDLEDKVRRAPLIDDPEWCIEEDSEQENSNSNRRPLDLWLERSGNCSISLSLILGRICPTALTIYDVILKFAAVMDRVETIELGVESRMVADSLLYMFWDKAPRLRYLTVKCGRQFQETSRFWEFEDVVIKSLPVAITKAPALRGLTLHDCTFPDGDNIAYRGVRELSLVDVKCPSILASFDGLEVLNIESCSFNRARVVLPNLKSLKVRDYAEAPEDVLLTIRAPALELLEVKVDNPYRCLTIKSETRNSEKAEIEIDKVTRDFKEKMDTQGSSLVKFARHSPMIKTMKLVNVYVKDAALITCFRRLSHLRSLTLIGSWIGGEAFKALSEQLADEEVAICQQLKTFMLESCPLVRGTMLKKFIDARDDGCRLSRLGVVRCEKILEEDIIAAWLCDLSASLQIDYVPWEEAVIVPTDEDEEEYQMSGPSIVEETECVDPDPFERRKDTSTLAGRSPSTRKKVTIEHIFRDQDLGPALKRQGPRAVVVHDMFFPNICR</sequence>
<organism evidence="2 3">
    <name type="scientific">Neolentinus lepideus HHB14362 ss-1</name>
    <dbReference type="NCBI Taxonomy" id="1314782"/>
    <lineage>
        <taxon>Eukaryota</taxon>
        <taxon>Fungi</taxon>
        <taxon>Dikarya</taxon>
        <taxon>Basidiomycota</taxon>
        <taxon>Agaricomycotina</taxon>
        <taxon>Agaricomycetes</taxon>
        <taxon>Gloeophyllales</taxon>
        <taxon>Gloeophyllaceae</taxon>
        <taxon>Neolentinus</taxon>
    </lineage>
</organism>
<dbReference type="OrthoDB" id="2269034at2759"/>
<evidence type="ECO:0008006" key="4">
    <source>
        <dbReference type="Google" id="ProtNLM"/>
    </source>
</evidence>
<dbReference type="Proteomes" id="UP000076761">
    <property type="component" value="Unassembled WGS sequence"/>
</dbReference>
<gene>
    <name evidence="2" type="ORF">NEOLEDRAFT_1240222</name>
</gene>
<dbReference type="InParanoid" id="A0A165U5I7"/>
<feature type="chain" id="PRO_5007867428" description="F-box domain-containing protein" evidence="1">
    <location>
        <begin position="23"/>
        <end position="528"/>
    </location>
</feature>
<dbReference type="SUPFAM" id="SSF52047">
    <property type="entry name" value="RNI-like"/>
    <property type="match status" value="1"/>
</dbReference>
<reference evidence="2 3" key="1">
    <citation type="journal article" date="2016" name="Mol. Biol. Evol.">
        <title>Comparative Genomics of Early-Diverging Mushroom-Forming Fungi Provides Insights into the Origins of Lignocellulose Decay Capabilities.</title>
        <authorList>
            <person name="Nagy L.G."/>
            <person name="Riley R."/>
            <person name="Tritt A."/>
            <person name="Adam C."/>
            <person name="Daum C."/>
            <person name="Floudas D."/>
            <person name="Sun H."/>
            <person name="Yadav J.S."/>
            <person name="Pangilinan J."/>
            <person name="Larsson K.H."/>
            <person name="Matsuura K."/>
            <person name="Barry K."/>
            <person name="Labutti K."/>
            <person name="Kuo R."/>
            <person name="Ohm R.A."/>
            <person name="Bhattacharya S.S."/>
            <person name="Shirouzu T."/>
            <person name="Yoshinaga Y."/>
            <person name="Martin F.M."/>
            <person name="Grigoriev I.V."/>
            <person name="Hibbett D.S."/>
        </authorList>
    </citation>
    <scope>NUCLEOTIDE SEQUENCE [LARGE SCALE GENOMIC DNA]</scope>
    <source>
        <strain evidence="2 3">HHB14362 ss-1</strain>
    </source>
</reference>
<accession>A0A165U5I7</accession>
<protein>
    <recommendedName>
        <fullName evidence="4">F-box domain-containing protein</fullName>
    </recommendedName>
</protein>
<name>A0A165U5I7_9AGAM</name>
<evidence type="ECO:0000313" key="2">
    <source>
        <dbReference type="EMBL" id="KZT27676.1"/>
    </source>
</evidence>
<dbReference type="EMBL" id="KV425561">
    <property type="protein sequence ID" value="KZT27676.1"/>
    <property type="molecule type" value="Genomic_DNA"/>
</dbReference>
<dbReference type="InterPro" id="IPR032675">
    <property type="entry name" value="LRR_dom_sf"/>
</dbReference>
<keyword evidence="1" id="KW-0732">Signal</keyword>